<organism evidence="1 2">
    <name type="scientific">Paraliobacillus quinghaiensis</name>
    <dbReference type="NCBI Taxonomy" id="470815"/>
    <lineage>
        <taxon>Bacteria</taxon>
        <taxon>Bacillati</taxon>
        <taxon>Bacillota</taxon>
        <taxon>Bacilli</taxon>
        <taxon>Bacillales</taxon>
        <taxon>Bacillaceae</taxon>
        <taxon>Paraliobacillus</taxon>
    </lineage>
</organism>
<reference evidence="1" key="2">
    <citation type="submission" date="2020-09" db="EMBL/GenBank/DDBJ databases">
        <authorList>
            <person name="Sun Q."/>
            <person name="Zhou Y."/>
        </authorList>
    </citation>
    <scope>NUCLEOTIDE SEQUENCE</scope>
    <source>
        <strain evidence="1">CGMCC 1.6333</strain>
    </source>
</reference>
<reference evidence="1" key="1">
    <citation type="journal article" date="2014" name="Int. J. Syst. Evol. Microbiol.">
        <title>Complete genome sequence of Corynebacterium casei LMG S-19264T (=DSM 44701T), isolated from a smear-ripened cheese.</title>
        <authorList>
            <consortium name="US DOE Joint Genome Institute (JGI-PGF)"/>
            <person name="Walter F."/>
            <person name="Albersmeier A."/>
            <person name="Kalinowski J."/>
            <person name="Ruckert C."/>
        </authorList>
    </citation>
    <scope>NUCLEOTIDE SEQUENCE</scope>
    <source>
        <strain evidence="1">CGMCC 1.6333</strain>
    </source>
</reference>
<name>A0A917WZF0_9BACI</name>
<proteinExistence type="predicted"/>
<comment type="caution">
    <text evidence="1">The sequence shown here is derived from an EMBL/GenBank/DDBJ whole genome shotgun (WGS) entry which is preliminary data.</text>
</comment>
<gene>
    <name evidence="1" type="ORF">GCM10011351_31530</name>
</gene>
<dbReference type="EMBL" id="BMLG01000034">
    <property type="protein sequence ID" value="GGM43273.1"/>
    <property type="molecule type" value="Genomic_DNA"/>
</dbReference>
<evidence type="ECO:0000313" key="1">
    <source>
        <dbReference type="EMBL" id="GGM43273.1"/>
    </source>
</evidence>
<accession>A0A917WZF0</accession>
<dbReference type="Proteomes" id="UP000618460">
    <property type="component" value="Unassembled WGS sequence"/>
</dbReference>
<keyword evidence="2" id="KW-1185">Reference proteome</keyword>
<evidence type="ECO:0000313" key="2">
    <source>
        <dbReference type="Proteomes" id="UP000618460"/>
    </source>
</evidence>
<protein>
    <submittedName>
        <fullName evidence="1">Uncharacterized protein</fullName>
    </submittedName>
</protein>
<sequence length="232" mass="27106">MFNSPNEIKATKVINIVQSNYVSLEINDKLIQSGTEQQYLLDDFIPKLSRYTIKDYEGELPNNQTFKVKILGDKMITLYDNDYLVVGEEKYKIQEGEINLEWFYNYLTNSQLSYTEVRKESLNKDIQSFFQGVKEENGIHLYLDNHNAAIFVYLNGSNVVQGEEAMYFTEFDVESDNETLNLLYKSDKTSDHSNSTWEYELFYKVNLDKDYEEMKLFNNGNETHLGTISGNN</sequence>
<dbReference type="AlphaFoldDB" id="A0A917WZF0"/>
<dbReference type="OrthoDB" id="2614098at2"/>